<feature type="compositionally biased region" description="Polar residues" evidence="5">
    <location>
        <begin position="189"/>
        <end position="202"/>
    </location>
</feature>
<dbReference type="GO" id="GO:0016491">
    <property type="term" value="F:oxidoreductase activity"/>
    <property type="evidence" value="ECO:0007669"/>
    <property type="project" value="UniProtKB-KW"/>
</dbReference>
<sequence length="202" mass="22131">MNSGTAAVKPAQAGNGWEPNILAFCCNWCSYAGADLAGVSRFQYPPTVKILRVMCSSRVEPAFILKALKEGADGVLIAGCHIGDCHYIDGNKNAEIRINNTKKALVKLGLDKRLRLEWISASEGLRFSEIIKDFTEEIKKLGENPVKHKIEPQIPSRASEGRRHVCPDGIRGFPLPKGNRDADERRFNASANKSAVNVQGSE</sequence>
<evidence type="ECO:0000259" key="6">
    <source>
        <dbReference type="Pfam" id="PF02662"/>
    </source>
</evidence>
<feature type="region of interest" description="Disordered" evidence="5">
    <location>
        <begin position="155"/>
        <end position="202"/>
    </location>
</feature>
<comment type="caution">
    <text evidence="7">The sequence shown here is derived from an EMBL/GenBank/DDBJ whole genome shotgun (WGS) entry which is preliminary data.</text>
</comment>
<evidence type="ECO:0000313" key="7">
    <source>
        <dbReference type="EMBL" id="KPQ44293.1"/>
    </source>
</evidence>
<feature type="domain" description="F420-non-reducing hydrogenase iron-sulfur subunit D" evidence="6">
    <location>
        <begin position="21"/>
        <end position="142"/>
    </location>
</feature>
<feature type="compositionally biased region" description="Basic and acidic residues" evidence="5">
    <location>
        <begin position="178"/>
        <end position="187"/>
    </location>
</feature>
<keyword evidence="2" id="KW-0560">Oxidoreductase</keyword>
<evidence type="ECO:0000256" key="2">
    <source>
        <dbReference type="ARBA" id="ARBA00023002"/>
    </source>
</evidence>
<keyword evidence="1" id="KW-0479">Metal-binding</keyword>
<evidence type="ECO:0000256" key="1">
    <source>
        <dbReference type="ARBA" id="ARBA00022723"/>
    </source>
</evidence>
<accession>A0A0P8A7Z9</accession>
<dbReference type="InterPro" id="IPR003813">
    <property type="entry name" value="MvhD/FlpD"/>
</dbReference>
<reference evidence="7 8" key="1">
    <citation type="submission" date="2015-09" db="EMBL/GenBank/DDBJ databases">
        <title>A metagenomics-based metabolic model of nitrate-dependent anaerobic oxidation of methane by Methanoperedens-like archaea.</title>
        <authorList>
            <person name="Arshad A."/>
            <person name="Speth D.R."/>
            <person name="De Graaf R.M."/>
            <person name="Op Den Camp H.J."/>
            <person name="Jetten M.S."/>
            <person name="Welte C.U."/>
        </authorList>
    </citation>
    <scope>NUCLEOTIDE SEQUENCE [LARGE SCALE GENOMIC DNA]</scope>
</reference>
<dbReference type="Proteomes" id="UP000050360">
    <property type="component" value="Unassembled WGS sequence"/>
</dbReference>
<dbReference type="Pfam" id="PF02662">
    <property type="entry name" value="FlpD"/>
    <property type="match status" value="1"/>
</dbReference>
<evidence type="ECO:0000313" key="8">
    <source>
        <dbReference type="Proteomes" id="UP000050360"/>
    </source>
</evidence>
<dbReference type="GO" id="GO:0051536">
    <property type="term" value="F:iron-sulfur cluster binding"/>
    <property type="evidence" value="ECO:0007669"/>
    <property type="project" value="UniProtKB-KW"/>
</dbReference>
<gene>
    <name evidence="7" type="ORF">MPEBLZ_01154</name>
</gene>
<dbReference type="AlphaFoldDB" id="A0A0P8A7Z9"/>
<keyword evidence="3" id="KW-0408">Iron</keyword>
<protein>
    <submittedName>
        <fullName evidence="7">Heterodisulfide reductase, subunit A/methylviologen reducing hydrogenase, subunit delta</fullName>
    </submittedName>
</protein>
<evidence type="ECO:0000256" key="5">
    <source>
        <dbReference type="SAM" id="MobiDB-lite"/>
    </source>
</evidence>
<organism evidence="7 8">
    <name type="scientific">Candidatus Methanoperedens nitratireducens</name>
    <dbReference type="NCBI Taxonomy" id="1392998"/>
    <lineage>
        <taxon>Archaea</taxon>
        <taxon>Methanobacteriati</taxon>
        <taxon>Methanobacteriota</taxon>
        <taxon>Stenosarchaea group</taxon>
        <taxon>Methanomicrobia</taxon>
        <taxon>Methanosarcinales</taxon>
        <taxon>ANME-2 cluster</taxon>
        <taxon>Candidatus Methanoperedentaceae</taxon>
        <taxon>Candidatus Methanoperedens</taxon>
    </lineage>
</organism>
<proteinExistence type="predicted"/>
<dbReference type="GO" id="GO:0046872">
    <property type="term" value="F:metal ion binding"/>
    <property type="evidence" value="ECO:0007669"/>
    <property type="project" value="UniProtKB-KW"/>
</dbReference>
<name>A0A0P8A7Z9_9EURY</name>
<keyword evidence="4" id="KW-0411">Iron-sulfur</keyword>
<evidence type="ECO:0000256" key="3">
    <source>
        <dbReference type="ARBA" id="ARBA00023004"/>
    </source>
</evidence>
<dbReference type="EMBL" id="LKCM01000100">
    <property type="protein sequence ID" value="KPQ44293.1"/>
    <property type="molecule type" value="Genomic_DNA"/>
</dbReference>
<evidence type="ECO:0000256" key="4">
    <source>
        <dbReference type="ARBA" id="ARBA00023014"/>
    </source>
</evidence>